<keyword evidence="5" id="KW-0732">Signal</keyword>
<dbReference type="PANTHER" id="PTHR10338">
    <property type="entry name" value="INTER-ALPHA-TRYPSIN INHIBITOR HEAVY CHAIN FAMILY MEMBER"/>
    <property type="match status" value="1"/>
</dbReference>
<feature type="non-terminal residue" evidence="13">
    <location>
        <position position="1"/>
    </location>
</feature>
<keyword evidence="6" id="KW-0722">Serine protease inhibitor</keyword>
<dbReference type="PROSITE" id="PS51468">
    <property type="entry name" value="VIT"/>
    <property type="match status" value="1"/>
</dbReference>
<dbReference type="InterPro" id="IPR002035">
    <property type="entry name" value="VWF_A"/>
</dbReference>
<dbReference type="InterPro" id="IPR013694">
    <property type="entry name" value="VIT"/>
</dbReference>
<feature type="domain" description="VIT" evidence="12">
    <location>
        <begin position="1"/>
        <end position="119"/>
    </location>
</feature>
<dbReference type="PANTHER" id="PTHR10338:SF115">
    <property type="entry name" value="INTER-ALPHA-TRYPSIN INHIBITOR HEAVY CHAIN H3"/>
    <property type="match status" value="1"/>
</dbReference>
<evidence type="ECO:0000256" key="10">
    <source>
        <dbReference type="ARBA" id="ARBA00039924"/>
    </source>
</evidence>
<dbReference type="GO" id="GO:0005576">
    <property type="term" value="C:extracellular region"/>
    <property type="evidence" value="ECO:0007669"/>
    <property type="project" value="UniProtKB-SubCell"/>
</dbReference>
<evidence type="ECO:0000259" key="11">
    <source>
        <dbReference type="PROSITE" id="PS50234"/>
    </source>
</evidence>
<evidence type="ECO:0000259" key="12">
    <source>
        <dbReference type="PROSITE" id="PS51468"/>
    </source>
</evidence>
<reference evidence="13 14" key="1">
    <citation type="submission" date="2014-04" db="EMBL/GenBank/DDBJ databases">
        <title>Genome evolution of avian class.</title>
        <authorList>
            <person name="Zhang G."/>
            <person name="Li C."/>
        </authorList>
    </citation>
    <scope>NUCLEOTIDE SEQUENCE [LARGE SCALE GENOMIC DNA]</scope>
    <source>
        <strain evidence="13">BGI_N322</strain>
    </source>
</reference>
<evidence type="ECO:0000256" key="2">
    <source>
        <dbReference type="ARBA" id="ARBA00010158"/>
    </source>
</evidence>
<organism evidence="13 14">
    <name type="scientific">Cariama cristata</name>
    <name type="common">Red-legged seriema</name>
    <dbReference type="NCBI Taxonomy" id="54380"/>
    <lineage>
        <taxon>Eukaryota</taxon>
        <taxon>Metazoa</taxon>
        <taxon>Chordata</taxon>
        <taxon>Craniata</taxon>
        <taxon>Vertebrata</taxon>
        <taxon>Euteleostomi</taxon>
        <taxon>Archelosauria</taxon>
        <taxon>Archosauria</taxon>
        <taxon>Dinosauria</taxon>
        <taxon>Saurischia</taxon>
        <taxon>Theropoda</taxon>
        <taxon>Coelurosauria</taxon>
        <taxon>Aves</taxon>
        <taxon>Neognathae</taxon>
        <taxon>Neoaves</taxon>
        <taxon>Telluraves</taxon>
        <taxon>Australaves</taxon>
        <taxon>Cariamiformes</taxon>
        <taxon>Cariamidae</taxon>
        <taxon>Cariama</taxon>
    </lineage>
</organism>
<evidence type="ECO:0000256" key="9">
    <source>
        <dbReference type="ARBA" id="ARBA00037051"/>
    </source>
</evidence>
<evidence type="ECO:0000256" key="4">
    <source>
        <dbReference type="ARBA" id="ARBA00022690"/>
    </source>
</evidence>
<dbReference type="SMART" id="SM00609">
    <property type="entry name" value="VIT"/>
    <property type="match status" value="1"/>
</dbReference>
<dbReference type="Pfam" id="PF06668">
    <property type="entry name" value="ITI_HC_C"/>
    <property type="match status" value="1"/>
</dbReference>
<dbReference type="Pfam" id="PF08487">
    <property type="entry name" value="VIT"/>
    <property type="match status" value="1"/>
</dbReference>
<evidence type="ECO:0000256" key="7">
    <source>
        <dbReference type="ARBA" id="ARBA00022974"/>
    </source>
</evidence>
<dbReference type="Pfam" id="PF00092">
    <property type="entry name" value="VWA"/>
    <property type="match status" value="1"/>
</dbReference>
<comment type="subcellular location">
    <subcellularLocation>
        <location evidence="1">Secreted</location>
    </subcellularLocation>
</comment>
<dbReference type="PROSITE" id="PS50234">
    <property type="entry name" value="VWFA"/>
    <property type="match status" value="1"/>
</dbReference>
<sequence>VNGIEIYSMKIDSKVTSRFAHNIVTSRAVNRGNVHKEVFFDVELPKTAFITNFSMTIDGVTYPGTIKEKEVAKKQYEKAVSKGQTAGLVKASGRKTEKFTVSVNIQAGSKVTFELTYEELLKRQFGKYEMFIKVKPKQLVKDFEIEVNIFEPQGITELEAEGTFITNDLQDTIKKTFSEKKGRISFKPSLDQQRTCANCSQSVLDGDFTVRYDVKRTTPDNLQIVSGYFVHFFAPTNLPKLPKNVIFVIDISGSMSGREIEQTRQALLKILDDIEEDDFFNFILFGSEVHTWKETLIKATPENLDEARKFVRGIDTEGLTNLYGGIMRGIDMLNAAHEENLVPKRSASIIIMLTDGQPNVGISNTQDIQAHVKKAIEGKYPLYNLGFGYGVDYNFLEKMALENKGLARRIYPDSDAALQLQGFYDEVSNPMLTDVELNYPENEVLDLTKNSFKHFYDGSEIVVAGRFIDNNQNSLTVDVRGEGANDALSYSTQQDAEQTAKAFQEQEYIFGEYIERLWAYLTIEQLLEKRIAATGEEKDNLTAEALDLSLKYKFVTPLTSMVVTKPEDYDNQDGIADKPIEVLNMYLKNLLSKPCTCMVYAKLLFIVKLISIKPSFITLSYRQNTTHPTWYTSVDGDPHFIISVPQKDDVICFNINENPGAVLNLINDPVTGITVNGELIGDKRENSDAKIQNTYFGKLGIANKHLDLKLTVTTEKIMIQNGNEKTGFTWLDSVTMQQEGLTLIINRKKNLVLSMGSGASFVIVLHQVWKKHPLHQDFLGLYTLESDKLSDQTHGLLGQFFHPINFTILEIHPGSDPKKPDATMIVKNNELTVTRGWQKDYRRDPKHGIDVPCWFVHNNGAGLIDGVHTDYIVSSLF</sequence>
<dbReference type="Gene3D" id="3.40.50.410">
    <property type="entry name" value="von Willebrand factor, type A domain"/>
    <property type="match status" value="1"/>
</dbReference>
<dbReference type="Proteomes" id="UP000054116">
    <property type="component" value="Unassembled WGS sequence"/>
</dbReference>
<keyword evidence="8" id="KW-0325">Glycoprotein</keyword>
<evidence type="ECO:0000256" key="6">
    <source>
        <dbReference type="ARBA" id="ARBA00022900"/>
    </source>
</evidence>
<evidence type="ECO:0000256" key="8">
    <source>
        <dbReference type="ARBA" id="ARBA00023180"/>
    </source>
</evidence>
<keyword evidence="4" id="KW-0646">Protease inhibitor</keyword>
<keyword evidence="7" id="KW-0654">Proteoglycan</keyword>
<comment type="similarity">
    <text evidence="2">Belongs to the ITIH family.</text>
</comment>
<dbReference type="GO" id="GO:0030212">
    <property type="term" value="P:hyaluronan metabolic process"/>
    <property type="evidence" value="ECO:0007669"/>
    <property type="project" value="InterPro"/>
</dbReference>
<gene>
    <name evidence="13" type="ORF">N322_09093</name>
</gene>
<dbReference type="EMBL" id="KK527736">
    <property type="protein sequence ID" value="KFP68729.1"/>
    <property type="molecule type" value="Genomic_DNA"/>
</dbReference>
<feature type="domain" description="VWFA" evidence="11">
    <location>
        <begin position="244"/>
        <end position="427"/>
    </location>
</feature>
<name>A0A091MDP1_CARIC</name>
<dbReference type="InterPro" id="IPR010600">
    <property type="entry name" value="ITI_HC_C"/>
</dbReference>
<dbReference type="InterPro" id="IPR050934">
    <property type="entry name" value="ITIH"/>
</dbReference>
<dbReference type="GO" id="GO:0004867">
    <property type="term" value="F:serine-type endopeptidase inhibitor activity"/>
    <property type="evidence" value="ECO:0007669"/>
    <property type="project" value="UniProtKB-KW"/>
</dbReference>
<dbReference type="SMART" id="SM00327">
    <property type="entry name" value="VWA"/>
    <property type="match status" value="1"/>
</dbReference>
<evidence type="ECO:0000256" key="5">
    <source>
        <dbReference type="ARBA" id="ARBA00022729"/>
    </source>
</evidence>
<evidence type="ECO:0000256" key="1">
    <source>
        <dbReference type="ARBA" id="ARBA00004613"/>
    </source>
</evidence>
<dbReference type="SUPFAM" id="SSF53300">
    <property type="entry name" value="vWA-like"/>
    <property type="match status" value="1"/>
</dbReference>
<dbReference type="AlphaFoldDB" id="A0A091MDP1"/>
<keyword evidence="3" id="KW-0964">Secreted</keyword>
<evidence type="ECO:0000313" key="14">
    <source>
        <dbReference type="Proteomes" id="UP000054116"/>
    </source>
</evidence>
<comment type="function">
    <text evidence="9">May act as a carrier of hyaluronan in serum or as a binding protein between hyaluronan and other matrix protein, including those on cell surfaces in tissues to regulate the localization, synthesis and degradation of hyaluronan which are essential to cells undergoing biological processes.</text>
</comment>
<accession>A0A091MDP1</accession>
<protein>
    <recommendedName>
        <fullName evidence="10">Inter-alpha-trypsin inhibitor heavy chain H3</fullName>
    </recommendedName>
</protein>
<evidence type="ECO:0000256" key="3">
    <source>
        <dbReference type="ARBA" id="ARBA00022525"/>
    </source>
</evidence>
<feature type="non-terminal residue" evidence="13">
    <location>
        <position position="877"/>
    </location>
</feature>
<dbReference type="FunFam" id="3.40.50.410:FF:000013">
    <property type="entry name" value="inter-alpha-trypsin inhibitor heavy chain H2"/>
    <property type="match status" value="1"/>
</dbReference>
<proteinExistence type="inferred from homology"/>
<keyword evidence="14" id="KW-1185">Reference proteome</keyword>
<dbReference type="InterPro" id="IPR036465">
    <property type="entry name" value="vWFA_dom_sf"/>
</dbReference>
<evidence type="ECO:0000313" key="13">
    <source>
        <dbReference type="EMBL" id="KFP68729.1"/>
    </source>
</evidence>